<sequence length="147" mass="16252">MFYPQIPSRQPGTIPRGLPNSPIAAEQVEIVRLLTDPETFGGHAPAYFDTAVSHLFVNGSHLYILRKPIDDDGFRCATVNDRWDWCETQCMRGVSGFGVVAARPLPIVRREGRLCLGGPGSIRDWVLKITCESVTVDPGFITLRRAA</sequence>
<organism evidence="1 2">
    <name type="scientific">Hyphomonas oceanitis SCH89</name>
    <dbReference type="NCBI Taxonomy" id="1280953"/>
    <lineage>
        <taxon>Bacteria</taxon>
        <taxon>Pseudomonadati</taxon>
        <taxon>Pseudomonadota</taxon>
        <taxon>Alphaproteobacteria</taxon>
        <taxon>Hyphomonadales</taxon>
        <taxon>Hyphomonadaceae</taxon>
        <taxon>Hyphomonas</taxon>
    </lineage>
</organism>
<comment type="caution">
    <text evidence="1">The sequence shown here is derived from an EMBL/GenBank/DDBJ whole genome shotgun (WGS) entry which is preliminary data.</text>
</comment>
<protein>
    <submittedName>
        <fullName evidence="1">Uncharacterized protein</fullName>
    </submittedName>
</protein>
<evidence type="ECO:0000313" key="2">
    <source>
        <dbReference type="Proteomes" id="UP000024942"/>
    </source>
</evidence>
<proteinExistence type="predicted"/>
<dbReference type="RefSeq" id="WP_035538641.1">
    <property type="nucleotide sequence ID" value="NZ_ARYL01000016.1"/>
</dbReference>
<dbReference type="OrthoDB" id="9810277at2"/>
<keyword evidence="2" id="KW-1185">Reference proteome</keyword>
<dbReference type="PATRIC" id="fig|1280953.3.peg.2307"/>
<gene>
    <name evidence="1" type="ORF">HOC_11443</name>
</gene>
<name>A0A059G609_9PROT</name>
<accession>A0A059G609</accession>
<dbReference type="AlphaFoldDB" id="A0A059G609"/>
<evidence type="ECO:0000313" key="1">
    <source>
        <dbReference type="EMBL" id="KDA02174.1"/>
    </source>
</evidence>
<reference evidence="1 2" key="1">
    <citation type="journal article" date="2014" name="Antonie Van Leeuwenhoek">
        <title>Hyphomonas beringensis sp. nov. and Hyphomonas chukchiensis sp. nov., isolated from surface seawater of the Bering Sea and Chukchi Sea.</title>
        <authorList>
            <person name="Li C."/>
            <person name="Lai Q."/>
            <person name="Li G."/>
            <person name="Dong C."/>
            <person name="Wang J."/>
            <person name="Liao Y."/>
            <person name="Shao Z."/>
        </authorList>
    </citation>
    <scope>NUCLEOTIDE SEQUENCE [LARGE SCALE GENOMIC DNA]</scope>
    <source>
        <strain evidence="1 2">SCH89</strain>
    </source>
</reference>
<dbReference type="Proteomes" id="UP000024942">
    <property type="component" value="Unassembled WGS sequence"/>
</dbReference>
<dbReference type="STRING" id="1280953.HOC_11443"/>
<dbReference type="EMBL" id="ARYL01000016">
    <property type="protein sequence ID" value="KDA02174.1"/>
    <property type="molecule type" value="Genomic_DNA"/>
</dbReference>